<gene>
    <name evidence="2" type="ordered locus">Sdel_1231</name>
</gene>
<feature type="domain" description="Abortive phage infection protein C-terminal" evidence="1">
    <location>
        <begin position="245"/>
        <end position="530"/>
    </location>
</feature>
<protein>
    <submittedName>
        <fullName evidence="2">Abortive phage infection</fullName>
    </submittedName>
</protein>
<organism evidence="2 3">
    <name type="scientific">Sulfurospirillum deleyianum (strain ATCC 51133 / DSM 6946 / 5175)</name>
    <dbReference type="NCBI Taxonomy" id="525898"/>
    <lineage>
        <taxon>Bacteria</taxon>
        <taxon>Pseudomonadati</taxon>
        <taxon>Campylobacterota</taxon>
        <taxon>Epsilonproteobacteria</taxon>
        <taxon>Campylobacterales</taxon>
        <taxon>Sulfurospirillaceae</taxon>
        <taxon>Sulfurospirillum</taxon>
    </lineage>
</organism>
<dbReference type="KEGG" id="sdl:Sdel_1231"/>
<dbReference type="Proteomes" id="UP000002222">
    <property type="component" value="Chromosome"/>
</dbReference>
<dbReference type="OrthoDB" id="9806213at2"/>
<sequence length="567" mass="66224">MNKELFITGYLDRIKNKFNLSDDLAFEILCISAFLDQSFDEVMQNISTIENGTGSHDGGIDGIYIDEDENECTMHIFQIKHGKGLGDTVLSKFINDYRNIFVYDNSTNLPLNTKVNTGLVKYKDIVSSGKIVDTKLYFIFAGEKDKQYDDLIKRHLDENENLKIYDINDLYNKIDNLISENKKRKDVKFSFMAEKSNISLKHDPQAIISFQIQNIKAINFRLKALELCKLLDEEKSINKRIDTAFSDNIRGFLRYNKTNKNIKETIESDFAEYFPFLNNGITIISEQIKIPREMQAGYYPIETKNPVIVNGLQTTNVIYDIYQQDRTKLDGIYVLIRLYETNEQDVIDKITDATNTQSPINFRDKISNRNFNTYTKTLFELNHVGYLAKRGDTFENHFSKNLNESIHSDMVLKFWYATFYEMPEVAKNSKSKILEEVYDSTVDKSHKLYKLFNGEKDSPIYQQLLEAYKIYKFVVNKRNEKTPESDFINYADELISYGLYKLEGELEKNYEKVCKTIKEITEEEKKFLEEKSLTYSHNGYFKSSKSRYDLNKKLNLAENALSIFPQN</sequence>
<dbReference type="Pfam" id="PF10592">
    <property type="entry name" value="AIPR"/>
    <property type="match status" value="1"/>
</dbReference>
<reference evidence="3" key="1">
    <citation type="submission" date="2009-11" db="EMBL/GenBank/DDBJ databases">
        <title>The complete genome of Sulfurospirillum deleyianum DSM 6946.</title>
        <authorList>
            <consortium name="US DOE Joint Genome Institute (JGI-PGF)"/>
            <person name="Lucas S."/>
            <person name="Copeland A."/>
            <person name="Lapidus A."/>
            <person name="Glavina del Rio T."/>
            <person name="Dalin E."/>
            <person name="Tice H."/>
            <person name="Bruce D."/>
            <person name="Goodwin L."/>
            <person name="Pitluck S."/>
            <person name="Kyrpides N."/>
            <person name="Mavromatis K."/>
            <person name="Ivanova N."/>
            <person name="Ovchinnikova G."/>
            <person name="Munk A.C."/>
            <person name="Lu M."/>
            <person name="Brettin T."/>
            <person name="Detter J.C."/>
            <person name="Han C."/>
            <person name="Tapia R."/>
            <person name="Larimer F."/>
            <person name="Land M."/>
            <person name="Hauser L."/>
            <person name="Markowitz V."/>
            <person name="Cheng J.F."/>
            <person name="Hugenholtz P."/>
            <person name="Woyke T."/>
            <person name="Wu D."/>
            <person name="Aumann P."/>
            <person name="Schneider S."/>
            <person name="Lang E."/>
            <person name="Spring S."/>
            <person name="Klenk H.P."/>
            <person name="Eisen J.A."/>
        </authorList>
    </citation>
    <scope>NUCLEOTIDE SEQUENCE [LARGE SCALE GENOMIC DNA]</scope>
    <source>
        <strain evidence="3">ATCC 51133 / DSM 6946 / 5175</strain>
    </source>
</reference>
<dbReference type="InterPro" id="IPR018891">
    <property type="entry name" value="AIPR_C"/>
</dbReference>
<dbReference type="RefSeq" id="WP_012857011.1">
    <property type="nucleotide sequence ID" value="NC_013512.1"/>
</dbReference>
<dbReference type="eggNOG" id="COG2159">
    <property type="taxonomic scope" value="Bacteria"/>
</dbReference>
<dbReference type="AlphaFoldDB" id="D1B2D4"/>
<accession>D1B2D4</accession>
<reference evidence="2 3" key="2">
    <citation type="journal article" date="2010" name="Stand. Genomic Sci.">
        <title>Complete genome sequence of Sulfurospirillum deleyianum type strain (5175).</title>
        <authorList>
            <person name="Sikorski J."/>
            <person name="Lapidus A."/>
            <person name="Copeland A."/>
            <person name="Glavina Del Rio T."/>
            <person name="Nolan M."/>
            <person name="Lucas S."/>
            <person name="Chen F."/>
            <person name="Tice H."/>
            <person name="Cheng J.F."/>
            <person name="Saunders E."/>
            <person name="Bruce D."/>
            <person name="Goodwin L."/>
            <person name="Pitluck S."/>
            <person name="Ovchinnikova G."/>
            <person name="Pati A."/>
            <person name="Ivanova N."/>
            <person name="Mavromatis K."/>
            <person name="Chen A."/>
            <person name="Palaniappan K."/>
            <person name="Chain P."/>
            <person name="Land M."/>
            <person name="Hauser L."/>
            <person name="Chang Y.J."/>
            <person name="Jeffries C.D."/>
            <person name="Brettin T."/>
            <person name="Detter J.C."/>
            <person name="Han C."/>
            <person name="Rohde M."/>
            <person name="Lang E."/>
            <person name="Spring S."/>
            <person name="Goker M."/>
            <person name="Bristow J."/>
            <person name="Eisen J.A."/>
            <person name="Markowitz V."/>
            <person name="Hugenholtz P."/>
            <person name="Kyrpides N.C."/>
            <person name="Klenk H.P."/>
        </authorList>
    </citation>
    <scope>NUCLEOTIDE SEQUENCE [LARGE SCALE GENOMIC DNA]</scope>
    <source>
        <strain evidence="3">ATCC 51133 / DSM 6946 / 5175</strain>
    </source>
</reference>
<evidence type="ECO:0000259" key="1">
    <source>
        <dbReference type="Pfam" id="PF10592"/>
    </source>
</evidence>
<dbReference type="EMBL" id="CP001816">
    <property type="protein sequence ID" value="ACZ12254.1"/>
    <property type="molecule type" value="Genomic_DNA"/>
</dbReference>
<name>D1B2D4_SULD5</name>
<dbReference type="HOGENOM" id="CLU_480374_0_0_7"/>
<evidence type="ECO:0000313" key="3">
    <source>
        <dbReference type="Proteomes" id="UP000002222"/>
    </source>
</evidence>
<proteinExistence type="predicted"/>
<keyword evidence="3" id="KW-1185">Reference proteome</keyword>
<evidence type="ECO:0000313" key="2">
    <source>
        <dbReference type="EMBL" id="ACZ12254.1"/>
    </source>
</evidence>
<dbReference type="STRING" id="525898.Sdel_1231"/>